<accession>A0A8X6MTQ6</accession>
<gene>
    <name evidence="1" type="ORF">NPIL_602461</name>
</gene>
<proteinExistence type="predicted"/>
<dbReference type="AlphaFoldDB" id="A0A8X6MTQ6"/>
<dbReference type="OrthoDB" id="10555004at2759"/>
<dbReference type="Proteomes" id="UP000887013">
    <property type="component" value="Unassembled WGS sequence"/>
</dbReference>
<name>A0A8X6MTQ6_NEPPI</name>
<keyword evidence="2" id="KW-1185">Reference proteome</keyword>
<comment type="caution">
    <text evidence="1">The sequence shown here is derived from an EMBL/GenBank/DDBJ whole genome shotgun (WGS) entry which is preliminary data.</text>
</comment>
<protein>
    <submittedName>
        <fullName evidence="1">Uncharacterized protein</fullName>
    </submittedName>
</protein>
<reference evidence="1" key="1">
    <citation type="submission" date="2020-08" db="EMBL/GenBank/DDBJ databases">
        <title>Multicomponent nature underlies the extraordinary mechanical properties of spider dragline silk.</title>
        <authorList>
            <person name="Kono N."/>
            <person name="Nakamura H."/>
            <person name="Mori M."/>
            <person name="Yoshida Y."/>
            <person name="Ohtoshi R."/>
            <person name="Malay A.D."/>
            <person name="Moran D.A.P."/>
            <person name="Tomita M."/>
            <person name="Numata K."/>
            <person name="Arakawa K."/>
        </authorList>
    </citation>
    <scope>NUCLEOTIDE SEQUENCE</scope>
</reference>
<dbReference type="EMBL" id="BMAW01097065">
    <property type="protein sequence ID" value="GFS77632.1"/>
    <property type="molecule type" value="Genomic_DNA"/>
</dbReference>
<sequence>MFHCTWNVLKLSSVSASRRDMITYKHTSTVSVWLLMRYVRYVGLPVWTEITCRAAPNSTIYLRTFLTHYWDAQRRFTELPKDGRRINE</sequence>
<organism evidence="1 2">
    <name type="scientific">Nephila pilipes</name>
    <name type="common">Giant wood spider</name>
    <name type="synonym">Nephila maculata</name>
    <dbReference type="NCBI Taxonomy" id="299642"/>
    <lineage>
        <taxon>Eukaryota</taxon>
        <taxon>Metazoa</taxon>
        <taxon>Ecdysozoa</taxon>
        <taxon>Arthropoda</taxon>
        <taxon>Chelicerata</taxon>
        <taxon>Arachnida</taxon>
        <taxon>Araneae</taxon>
        <taxon>Araneomorphae</taxon>
        <taxon>Entelegynae</taxon>
        <taxon>Araneoidea</taxon>
        <taxon>Nephilidae</taxon>
        <taxon>Nephila</taxon>
    </lineage>
</organism>
<evidence type="ECO:0000313" key="2">
    <source>
        <dbReference type="Proteomes" id="UP000887013"/>
    </source>
</evidence>
<evidence type="ECO:0000313" key="1">
    <source>
        <dbReference type="EMBL" id="GFS77632.1"/>
    </source>
</evidence>